<keyword evidence="2" id="KW-0805">Transcription regulation</keyword>
<dbReference type="SUPFAM" id="SSF53850">
    <property type="entry name" value="Periplasmic binding protein-like II"/>
    <property type="match status" value="1"/>
</dbReference>
<dbReference type="GO" id="GO:0043565">
    <property type="term" value="F:sequence-specific DNA binding"/>
    <property type="evidence" value="ECO:0007669"/>
    <property type="project" value="TreeGrafter"/>
</dbReference>
<protein>
    <submittedName>
        <fullName evidence="7">LysR family transcriptional regulator</fullName>
    </submittedName>
</protein>
<dbReference type="RefSeq" id="WP_046151846.1">
    <property type="nucleotide sequence ID" value="NZ_CADFGU010000001.1"/>
</dbReference>
<proteinExistence type="inferred from homology"/>
<dbReference type="PROSITE" id="PS50931">
    <property type="entry name" value="HTH_LYSR"/>
    <property type="match status" value="1"/>
</dbReference>
<dbReference type="PATRIC" id="fig|28092.6.peg.61"/>
<keyword evidence="8" id="KW-1185">Reference proteome</keyword>
<dbReference type="OrthoDB" id="9178397at2"/>
<dbReference type="Proteomes" id="UP000033618">
    <property type="component" value="Unassembled WGS sequence"/>
</dbReference>
<evidence type="ECO:0000256" key="4">
    <source>
        <dbReference type="ARBA" id="ARBA00023163"/>
    </source>
</evidence>
<dbReference type="Pfam" id="PF00126">
    <property type="entry name" value="HTH_1"/>
    <property type="match status" value="1"/>
</dbReference>
<evidence type="ECO:0000256" key="3">
    <source>
        <dbReference type="ARBA" id="ARBA00023125"/>
    </source>
</evidence>
<dbReference type="InterPro" id="IPR058163">
    <property type="entry name" value="LysR-type_TF_proteobact-type"/>
</dbReference>
<dbReference type="InterPro" id="IPR005119">
    <property type="entry name" value="LysR_subst-bd"/>
</dbReference>
<evidence type="ECO:0000259" key="6">
    <source>
        <dbReference type="PROSITE" id="PS50931"/>
    </source>
</evidence>
<comment type="caution">
    <text evidence="7">The sequence shown here is derived from an EMBL/GenBank/DDBJ whole genome shotgun (WGS) entry which is preliminary data.</text>
</comment>
<dbReference type="Gene3D" id="3.40.190.10">
    <property type="entry name" value="Periplasmic binding protein-like II"/>
    <property type="match status" value="2"/>
</dbReference>
<reference evidence="7 8" key="1">
    <citation type="submission" date="2015-03" db="EMBL/GenBank/DDBJ databases">
        <title>Draft Genome Sequence of Burkholderia andropogonis type strain ICMP2807, isolated from Sorghum bicolor.</title>
        <authorList>
            <person name="Lopes-Santos L."/>
            <person name="Castro D.B."/>
            <person name="Ottoboni L.M."/>
            <person name="Park D."/>
            <person name="Weirc B.S."/>
            <person name="Destefano S.A."/>
        </authorList>
    </citation>
    <scope>NUCLEOTIDE SEQUENCE [LARGE SCALE GENOMIC DNA]</scope>
    <source>
        <strain evidence="7 8">ICMP2807</strain>
    </source>
</reference>
<dbReference type="STRING" id="28092.WM40_00280"/>
<dbReference type="InterPro" id="IPR000847">
    <property type="entry name" value="LysR_HTH_N"/>
</dbReference>
<name>A0A0F5K6K1_9BURK</name>
<dbReference type="Pfam" id="PF03466">
    <property type="entry name" value="LysR_substrate"/>
    <property type="match status" value="1"/>
</dbReference>
<dbReference type="FunFam" id="1.10.10.10:FF:000001">
    <property type="entry name" value="LysR family transcriptional regulator"/>
    <property type="match status" value="1"/>
</dbReference>
<dbReference type="SUPFAM" id="SSF46785">
    <property type="entry name" value="Winged helix' DNA-binding domain"/>
    <property type="match status" value="1"/>
</dbReference>
<comment type="similarity">
    <text evidence="1">Belongs to the LysR transcriptional regulatory family.</text>
</comment>
<keyword evidence="3" id="KW-0238">DNA-binding</keyword>
<dbReference type="InterPro" id="IPR036390">
    <property type="entry name" value="WH_DNA-bd_sf"/>
</dbReference>
<gene>
    <name evidence="7" type="ORF">WM40_00280</name>
</gene>
<keyword evidence="4" id="KW-0804">Transcription</keyword>
<feature type="domain" description="HTH lysR-type" evidence="6">
    <location>
        <begin position="9"/>
        <end position="66"/>
    </location>
</feature>
<evidence type="ECO:0000256" key="2">
    <source>
        <dbReference type="ARBA" id="ARBA00023015"/>
    </source>
</evidence>
<dbReference type="InterPro" id="IPR036388">
    <property type="entry name" value="WH-like_DNA-bd_sf"/>
</dbReference>
<feature type="region of interest" description="Disordered" evidence="5">
    <location>
        <begin position="270"/>
        <end position="289"/>
    </location>
</feature>
<evidence type="ECO:0000256" key="1">
    <source>
        <dbReference type="ARBA" id="ARBA00009437"/>
    </source>
</evidence>
<sequence length="344" mass="37822">MPTRRRRLPNMGALIAFDAAARYEHFTAAARALSLTESAVSRQVGALEQQLGVRLFVRAKQRVILTRAGALYSTQVRRMLDTLERDTLAIIAHGSGADALELAVLPTFASQWLLPRMAGLSARHPSLRVNLGVQTAMFSFSDTHFEAAIHYGAPNWPGTMADRLFGEEVVPVCSPTLLSSNGQAPTHPSGLLDFPLLHSTTRPDAWHHWLLQQGVDDPRAMRGVRYELFTMLISGARAGLGIALVPRFFLEELCNDPGLVMPFAERSVAQARKQNKSDRDGKTGDATEGRDGEAAGYYLVYPTEARHNAALQLFREWLLEEADAYTRRQSVAITPSTSIGLTNS</sequence>
<evidence type="ECO:0000313" key="8">
    <source>
        <dbReference type="Proteomes" id="UP000033618"/>
    </source>
</evidence>
<dbReference type="PANTHER" id="PTHR30537">
    <property type="entry name" value="HTH-TYPE TRANSCRIPTIONAL REGULATOR"/>
    <property type="match status" value="1"/>
</dbReference>
<organism evidence="7 8">
    <name type="scientific">Robbsia andropogonis</name>
    <dbReference type="NCBI Taxonomy" id="28092"/>
    <lineage>
        <taxon>Bacteria</taxon>
        <taxon>Pseudomonadati</taxon>
        <taxon>Pseudomonadota</taxon>
        <taxon>Betaproteobacteria</taxon>
        <taxon>Burkholderiales</taxon>
        <taxon>Burkholderiaceae</taxon>
        <taxon>Robbsia</taxon>
    </lineage>
</organism>
<evidence type="ECO:0000313" key="7">
    <source>
        <dbReference type="EMBL" id="KKB65152.1"/>
    </source>
</evidence>
<dbReference type="GO" id="GO:0006351">
    <property type="term" value="P:DNA-templated transcription"/>
    <property type="evidence" value="ECO:0007669"/>
    <property type="project" value="TreeGrafter"/>
</dbReference>
<dbReference type="EMBL" id="LAQU01000001">
    <property type="protein sequence ID" value="KKB65152.1"/>
    <property type="molecule type" value="Genomic_DNA"/>
</dbReference>
<evidence type="ECO:0000256" key="5">
    <source>
        <dbReference type="SAM" id="MobiDB-lite"/>
    </source>
</evidence>
<dbReference type="PANTHER" id="PTHR30537:SF26">
    <property type="entry name" value="GLYCINE CLEAVAGE SYSTEM TRANSCRIPTIONAL ACTIVATOR"/>
    <property type="match status" value="1"/>
</dbReference>
<dbReference type="PRINTS" id="PR00039">
    <property type="entry name" value="HTHLYSR"/>
</dbReference>
<feature type="compositionally biased region" description="Basic and acidic residues" evidence="5">
    <location>
        <begin position="275"/>
        <end position="289"/>
    </location>
</feature>
<dbReference type="AlphaFoldDB" id="A0A0F5K6K1"/>
<dbReference type="Gene3D" id="1.10.10.10">
    <property type="entry name" value="Winged helix-like DNA-binding domain superfamily/Winged helix DNA-binding domain"/>
    <property type="match status" value="1"/>
</dbReference>
<accession>A0A0F5K6K1</accession>
<dbReference type="GO" id="GO:0003700">
    <property type="term" value="F:DNA-binding transcription factor activity"/>
    <property type="evidence" value="ECO:0007669"/>
    <property type="project" value="InterPro"/>
</dbReference>